<comment type="caution">
    <text evidence="7">The sequence shown here is derived from an EMBL/GenBank/DDBJ whole genome shotgun (WGS) entry which is preliminary data.</text>
</comment>
<dbReference type="InterPro" id="IPR013324">
    <property type="entry name" value="RNA_pol_sigma_r3/r4-like"/>
</dbReference>
<dbReference type="GO" id="GO:0003677">
    <property type="term" value="F:DNA binding"/>
    <property type="evidence" value="ECO:0007669"/>
    <property type="project" value="UniProtKB-KW"/>
</dbReference>
<evidence type="ECO:0000256" key="3">
    <source>
        <dbReference type="ARBA" id="ARBA00023082"/>
    </source>
</evidence>
<dbReference type="EMBL" id="JADZGI010000002">
    <property type="protein sequence ID" value="MBH0114074.1"/>
    <property type="molecule type" value="Genomic_DNA"/>
</dbReference>
<evidence type="ECO:0000256" key="5">
    <source>
        <dbReference type="ARBA" id="ARBA00023163"/>
    </source>
</evidence>
<keyword evidence="8" id="KW-1185">Reference proteome</keyword>
<dbReference type="InterPro" id="IPR014284">
    <property type="entry name" value="RNA_pol_sigma-70_dom"/>
</dbReference>
<proteinExistence type="inferred from homology"/>
<dbReference type="RefSeq" id="WP_197165119.1">
    <property type="nucleotide sequence ID" value="NZ_JADZGI010000002.1"/>
</dbReference>
<evidence type="ECO:0000256" key="2">
    <source>
        <dbReference type="ARBA" id="ARBA00023015"/>
    </source>
</evidence>
<dbReference type="AlphaFoldDB" id="A0A931HEU4"/>
<sequence>MDQHSSTMEASPDGAANVDWKATHGSLVRYLIARGVRADLADDVAQETIARLVVIARSQAIGSLFALAFRIANNLLVDHARLESRIGGDLDEDFVCDAPSLDRIVDSQKAFEVFQRCLNRMPPLRREVLVRRRLHHESCRSIGEDLSLSSKAVEKHITRALTDLRRAMVSAGLDPAGWSAW</sequence>
<dbReference type="PANTHER" id="PTHR43133:SF8">
    <property type="entry name" value="RNA POLYMERASE SIGMA FACTOR HI_1459-RELATED"/>
    <property type="match status" value="1"/>
</dbReference>
<evidence type="ECO:0000313" key="8">
    <source>
        <dbReference type="Proteomes" id="UP000617634"/>
    </source>
</evidence>
<organism evidence="7 8">
    <name type="scientific">Novosphingobium aureum</name>
    <dbReference type="NCBI Taxonomy" id="2792964"/>
    <lineage>
        <taxon>Bacteria</taxon>
        <taxon>Pseudomonadati</taxon>
        <taxon>Pseudomonadota</taxon>
        <taxon>Alphaproteobacteria</taxon>
        <taxon>Sphingomonadales</taxon>
        <taxon>Sphingomonadaceae</taxon>
        <taxon>Novosphingobium</taxon>
    </lineage>
</organism>
<name>A0A931HEU4_9SPHN</name>
<dbReference type="Gene3D" id="1.10.1740.10">
    <property type="match status" value="1"/>
</dbReference>
<dbReference type="Pfam" id="PF08281">
    <property type="entry name" value="Sigma70_r4_2"/>
    <property type="match status" value="1"/>
</dbReference>
<dbReference type="InterPro" id="IPR039425">
    <property type="entry name" value="RNA_pol_sigma-70-like"/>
</dbReference>
<keyword evidence="3" id="KW-0731">Sigma factor</keyword>
<dbReference type="InterPro" id="IPR036388">
    <property type="entry name" value="WH-like_DNA-bd_sf"/>
</dbReference>
<keyword evidence="2" id="KW-0805">Transcription regulation</keyword>
<dbReference type="InterPro" id="IPR013325">
    <property type="entry name" value="RNA_pol_sigma_r2"/>
</dbReference>
<dbReference type="PANTHER" id="PTHR43133">
    <property type="entry name" value="RNA POLYMERASE ECF-TYPE SIGMA FACTO"/>
    <property type="match status" value="1"/>
</dbReference>
<accession>A0A931HEU4</accession>
<feature type="domain" description="RNA polymerase sigma factor 70 region 4 type 2" evidence="6">
    <location>
        <begin position="113"/>
        <end position="164"/>
    </location>
</feature>
<evidence type="ECO:0000313" key="7">
    <source>
        <dbReference type="EMBL" id="MBH0114074.1"/>
    </source>
</evidence>
<evidence type="ECO:0000256" key="4">
    <source>
        <dbReference type="ARBA" id="ARBA00023125"/>
    </source>
</evidence>
<reference evidence="7" key="1">
    <citation type="submission" date="2020-11" db="EMBL/GenBank/DDBJ databases">
        <title>Novosphingobium aureum sp. nov., a marine bacterium isolated from sediment of a salt flat.</title>
        <authorList>
            <person name="Yoo Y."/>
            <person name="Kim J.-J."/>
        </authorList>
    </citation>
    <scope>NUCLEOTIDE SEQUENCE</scope>
    <source>
        <strain evidence="7">YJ-S2-02</strain>
    </source>
</reference>
<evidence type="ECO:0000256" key="1">
    <source>
        <dbReference type="ARBA" id="ARBA00010641"/>
    </source>
</evidence>
<dbReference type="Proteomes" id="UP000617634">
    <property type="component" value="Unassembled WGS sequence"/>
</dbReference>
<dbReference type="GO" id="GO:0006352">
    <property type="term" value="P:DNA-templated transcription initiation"/>
    <property type="evidence" value="ECO:0007669"/>
    <property type="project" value="InterPro"/>
</dbReference>
<dbReference type="NCBIfam" id="TIGR02937">
    <property type="entry name" value="sigma70-ECF"/>
    <property type="match status" value="1"/>
</dbReference>
<comment type="similarity">
    <text evidence="1">Belongs to the sigma-70 factor family. ECF subfamily.</text>
</comment>
<dbReference type="SUPFAM" id="SSF88659">
    <property type="entry name" value="Sigma3 and sigma4 domains of RNA polymerase sigma factors"/>
    <property type="match status" value="1"/>
</dbReference>
<evidence type="ECO:0000259" key="6">
    <source>
        <dbReference type="Pfam" id="PF08281"/>
    </source>
</evidence>
<protein>
    <submittedName>
        <fullName evidence="7">RNA polymerase sigma factor</fullName>
    </submittedName>
</protein>
<keyword evidence="5" id="KW-0804">Transcription</keyword>
<dbReference type="GO" id="GO:0016987">
    <property type="term" value="F:sigma factor activity"/>
    <property type="evidence" value="ECO:0007669"/>
    <property type="project" value="UniProtKB-KW"/>
</dbReference>
<dbReference type="SUPFAM" id="SSF88946">
    <property type="entry name" value="Sigma2 domain of RNA polymerase sigma factors"/>
    <property type="match status" value="1"/>
</dbReference>
<keyword evidence="4" id="KW-0238">DNA-binding</keyword>
<dbReference type="Gene3D" id="1.10.10.10">
    <property type="entry name" value="Winged helix-like DNA-binding domain superfamily/Winged helix DNA-binding domain"/>
    <property type="match status" value="1"/>
</dbReference>
<dbReference type="InterPro" id="IPR013249">
    <property type="entry name" value="RNA_pol_sigma70_r4_t2"/>
</dbReference>
<gene>
    <name evidence="7" type="ORF">I5E68_14100</name>
</gene>